<keyword evidence="6" id="KW-0539">Nucleus</keyword>
<gene>
    <name evidence="10" type="primary">MPUL0C01840</name>
    <name evidence="10" type="ORF">METSCH_C01840</name>
</gene>
<dbReference type="AlphaFoldDB" id="A0A4P6XMX8"/>
<name>A0A4P6XMX8_9ASCO</name>
<dbReference type="Gene3D" id="1.10.20.10">
    <property type="entry name" value="Histone, subunit A"/>
    <property type="match status" value="1"/>
</dbReference>
<keyword evidence="4" id="KW-0010">Activator</keyword>
<dbReference type="InterPro" id="IPR009072">
    <property type="entry name" value="Histone-fold"/>
</dbReference>
<feature type="region of interest" description="Disordered" evidence="8">
    <location>
        <begin position="228"/>
        <end position="360"/>
    </location>
</feature>
<feature type="domain" description="Core Histone H2A/H2B/H3" evidence="9">
    <location>
        <begin position="109"/>
        <end position="181"/>
    </location>
</feature>
<feature type="compositionally biased region" description="Polar residues" evidence="8">
    <location>
        <begin position="257"/>
        <end position="284"/>
    </location>
</feature>
<evidence type="ECO:0000313" key="11">
    <source>
        <dbReference type="Proteomes" id="UP000292447"/>
    </source>
</evidence>
<dbReference type="Proteomes" id="UP000292447">
    <property type="component" value="Chromosome III"/>
</dbReference>
<feature type="region of interest" description="Disordered" evidence="8">
    <location>
        <begin position="1"/>
        <end position="25"/>
    </location>
</feature>
<feature type="compositionally biased region" description="Acidic residues" evidence="8">
    <location>
        <begin position="9"/>
        <end position="20"/>
    </location>
</feature>
<dbReference type="GO" id="GO:0016602">
    <property type="term" value="C:CCAAT-binding factor complex"/>
    <property type="evidence" value="ECO:0007669"/>
    <property type="project" value="TreeGrafter"/>
</dbReference>
<evidence type="ECO:0000313" key="10">
    <source>
        <dbReference type="EMBL" id="QBM88219.1"/>
    </source>
</evidence>
<sequence length="360" mass="39727">MEYNNAYIDDGEIPQLEEDQSTSSGVSLHYMQHENGATDLGASSGPQHHPVVDEEELLAAQEAADAAVAQQQQHGTPGGVFSNVGQGLVGKNRDVMMQYWQETINSIEHDEHDFKNHQLPLARIKKVMKTDEDVRMISAEAPILFAKGCDVFITELTMRAWIHAEENKRRTLQKSDIAAALTKSDMFDFLIDVVPREEEKPKKQYPPRDAFGAHPSQLHMLHGLQIPQMRGPMPQIPQPPSMGNLQNLLQRPAGTPVHTQDPTSAPPTHTLNVSQGQSIMNQLQHGLPPSAPSTNPEGTGRRSPNENQGYNGHQLDQTTALQNGEPRPEHNVSAGALPADGHPKPNGPYYGNYTSYENNF</sequence>
<comment type="similarity">
    <text evidence="7">Belongs to the NFYC/HAP5 subunit family.</text>
</comment>
<accession>A0A4P6XMX8</accession>
<evidence type="ECO:0000256" key="5">
    <source>
        <dbReference type="ARBA" id="ARBA00023163"/>
    </source>
</evidence>
<dbReference type="GO" id="GO:0046982">
    <property type="term" value="F:protein heterodimerization activity"/>
    <property type="evidence" value="ECO:0007669"/>
    <property type="project" value="InterPro"/>
</dbReference>
<evidence type="ECO:0000256" key="6">
    <source>
        <dbReference type="ARBA" id="ARBA00023242"/>
    </source>
</evidence>
<evidence type="ECO:0000256" key="3">
    <source>
        <dbReference type="ARBA" id="ARBA00023125"/>
    </source>
</evidence>
<evidence type="ECO:0000256" key="8">
    <source>
        <dbReference type="SAM" id="MobiDB-lite"/>
    </source>
</evidence>
<evidence type="ECO:0000256" key="1">
    <source>
        <dbReference type="ARBA" id="ARBA00004123"/>
    </source>
</evidence>
<dbReference type="STRING" id="2163413.A0A4P6XMX8"/>
<evidence type="ECO:0000256" key="2">
    <source>
        <dbReference type="ARBA" id="ARBA00023015"/>
    </source>
</evidence>
<dbReference type="SUPFAM" id="SSF47113">
    <property type="entry name" value="Histone-fold"/>
    <property type="match status" value="1"/>
</dbReference>
<dbReference type="PANTHER" id="PTHR10252">
    <property type="entry name" value="HISTONE-LIKE TRANSCRIPTION FACTOR CCAAT-RELATED"/>
    <property type="match status" value="1"/>
</dbReference>
<protein>
    <submittedName>
        <fullName evidence="10">Histone-like transcription factor (CBF/NF-Y) and histone</fullName>
    </submittedName>
</protein>
<feature type="compositionally biased region" description="Polar residues" evidence="8">
    <location>
        <begin position="305"/>
        <end position="322"/>
    </location>
</feature>
<organism evidence="10 11">
    <name type="scientific">Metschnikowia aff. pulcherrima</name>
    <dbReference type="NCBI Taxonomy" id="2163413"/>
    <lineage>
        <taxon>Eukaryota</taxon>
        <taxon>Fungi</taxon>
        <taxon>Dikarya</taxon>
        <taxon>Ascomycota</taxon>
        <taxon>Saccharomycotina</taxon>
        <taxon>Pichiomycetes</taxon>
        <taxon>Metschnikowiaceae</taxon>
        <taxon>Metschnikowia</taxon>
    </lineage>
</organism>
<proteinExistence type="inferred from homology"/>
<keyword evidence="5" id="KW-0804">Transcription</keyword>
<dbReference type="CDD" id="cd22908">
    <property type="entry name" value="HFD_NFYC-like"/>
    <property type="match status" value="1"/>
</dbReference>
<evidence type="ECO:0000256" key="4">
    <source>
        <dbReference type="ARBA" id="ARBA00023159"/>
    </source>
</evidence>
<evidence type="ECO:0000256" key="7">
    <source>
        <dbReference type="ARBA" id="ARBA00038129"/>
    </source>
</evidence>
<evidence type="ECO:0000259" key="9">
    <source>
        <dbReference type="Pfam" id="PF00125"/>
    </source>
</evidence>
<keyword evidence="11" id="KW-1185">Reference proteome</keyword>
<dbReference type="InterPro" id="IPR007125">
    <property type="entry name" value="H2A/H2B/H3"/>
</dbReference>
<reference evidence="11" key="1">
    <citation type="submission" date="2019-03" db="EMBL/GenBank/DDBJ databases">
        <title>Snf2 controls pulcherriminic acid biosynthesis and connects pigmentation and antifungal activity of the yeast Metschnikowia pulcherrima.</title>
        <authorList>
            <person name="Gore-Lloyd D."/>
            <person name="Sumann I."/>
            <person name="Brachmann A.O."/>
            <person name="Schneeberger K."/>
            <person name="Ortiz-Merino R.A."/>
            <person name="Moreno-Beltran M."/>
            <person name="Schlaefli M."/>
            <person name="Kirner P."/>
            <person name="Santos Kron A."/>
            <person name="Wolfe K.H."/>
            <person name="Piel J."/>
            <person name="Ahrens C.H."/>
            <person name="Henk D."/>
            <person name="Freimoser F.M."/>
        </authorList>
    </citation>
    <scope>NUCLEOTIDE SEQUENCE [LARGE SCALE GENOMIC DNA]</scope>
    <source>
        <strain evidence="11">APC 1.2</strain>
    </source>
</reference>
<dbReference type="FunFam" id="1.10.20.10:FF:000017">
    <property type="entry name" value="Ccaat-binding factor complex subunit"/>
    <property type="match status" value="1"/>
</dbReference>
<dbReference type="PANTHER" id="PTHR10252:SF8">
    <property type="entry name" value="NUCLEAR TRANSCRIPTION FACTOR Y SUBUNIT GAMMA"/>
    <property type="match status" value="1"/>
</dbReference>
<dbReference type="EMBL" id="CP034458">
    <property type="protein sequence ID" value="QBM88219.1"/>
    <property type="molecule type" value="Genomic_DNA"/>
</dbReference>
<dbReference type="Pfam" id="PF00125">
    <property type="entry name" value="Histone"/>
    <property type="match status" value="1"/>
</dbReference>
<dbReference type="GO" id="GO:0000978">
    <property type="term" value="F:RNA polymerase II cis-regulatory region sequence-specific DNA binding"/>
    <property type="evidence" value="ECO:0007669"/>
    <property type="project" value="TreeGrafter"/>
</dbReference>
<comment type="subcellular location">
    <subcellularLocation>
        <location evidence="1">Nucleus</location>
    </subcellularLocation>
</comment>
<keyword evidence="2" id="KW-0805">Transcription regulation</keyword>
<dbReference type="GO" id="GO:0001228">
    <property type="term" value="F:DNA-binding transcription activator activity, RNA polymerase II-specific"/>
    <property type="evidence" value="ECO:0007669"/>
    <property type="project" value="TreeGrafter"/>
</dbReference>
<dbReference type="InterPro" id="IPR050568">
    <property type="entry name" value="Transcr_DNA_Rep_Reg"/>
</dbReference>
<keyword evidence="3" id="KW-0238">DNA-binding</keyword>